<reference evidence="2" key="1">
    <citation type="submission" date="2020-10" db="EMBL/GenBank/DDBJ databases">
        <authorList>
            <person name="Han B."/>
            <person name="Lu T."/>
            <person name="Zhao Q."/>
            <person name="Huang X."/>
            <person name="Zhao Y."/>
        </authorList>
    </citation>
    <scope>NUCLEOTIDE SEQUENCE</scope>
</reference>
<evidence type="ECO:0000313" key="2">
    <source>
        <dbReference type="EMBL" id="CAD6226562.1"/>
    </source>
</evidence>
<dbReference type="GO" id="GO:0030276">
    <property type="term" value="F:clathrin binding"/>
    <property type="evidence" value="ECO:0007669"/>
    <property type="project" value="InterPro"/>
</dbReference>
<dbReference type="EMBL" id="CAJGYO010000004">
    <property type="protein sequence ID" value="CAD6226562.1"/>
    <property type="molecule type" value="Genomic_DNA"/>
</dbReference>
<organism evidence="2 3">
    <name type="scientific">Miscanthus lutarioriparius</name>
    <dbReference type="NCBI Taxonomy" id="422564"/>
    <lineage>
        <taxon>Eukaryota</taxon>
        <taxon>Viridiplantae</taxon>
        <taxon>Streptophyta</taxon>
        <taxon>Embryophyta</taxon>
        <taxon>Tracheophyta</taxon>
        <taxon>Spermatophyta</taxon>
        <taxon>Magnoliopsida</taxon>
        <taxon>Liliopsida</taxon>
        <taxon>Poales</taxon>
        <taxon>Poaceae</taxon>
        <taxon>PACMAD clade</taxon>
        <taxon>Panicoideae</taxon>
        <taxon>Andropogonodae</taxon>
        <taxon>Andropogoneae</taxon>
        <taxon>Saccharinae</taxon>
        <taxon>Miscanthus</taxon>
    </lineage>
</organism>
<dbReference type="GO" id="GO:0048268">
    <property type="term" value="P:clathrin coat assembly"/>
    <property type="evidence" value="ECO:0007669"/>
    <property type="project" value="InterPro"/>
</dbReference>
<evidence type="ECO:0000313" key="3">
    <source>
        <dbReference type="Proteomes" id="UP000604825"/>
    </source>
</evidence>
<dbReference type="GO" id="GO:0030136">
    <property type="term" value="C:clathrin-coated vesicle"/>
    <property type="evidence" value="ECO:0007669"/>
    <property type="project" value="InterPro"/>
</dbReference>
<gene>
    <name evidence="2" type="ORF">NCGR_LOCUS18334</name>
</gene>
<dbReference type="GO" id="GO:0005545">
    <property type="term" value="F:1-phosphatidylinositol binding"/>
    <property type="evidence" value="ECO:0007669"/>
    <property type="project" value="InterPro"/>
</dbReference>
<sequence length="69" mass="7809">MGSAWASPASSRAMLHPLLDSFRVYEDVMLVLALLLDRFFDMDYPECAKAFETYVGTTKQIDALHAFYA</sequence>
<evidence type="ECO:0000259" key="1">
    <source>
        <dbReference type="Pfam" id="PF07651"/>
    </source>
</evidence>
<dbReference type="Gene3D" id="1.20.58.150">
    <property type="entry name" value="ANTH domain"/>
    <property type="match status" value="1"/>
</dbReference>
<dbReference type="AlphaFoldDB" id="A0A811NTG3"/>
<name>A0A811NTG3_9POAL</name>
<accession>A0A811NTG3</accession>
<dbReference type="Pfam" id="PF07651">
    <property type="entry name" value="ANTH"/>
    <property type="match status" value="1"/>
</dbReference>
<comment type="caution">
    <text evidence="2">The sequence shown here is derived from an EMBL/GenBank/DDBJ whole genome shotgun (WGS) entry which is preliminary data.</text>
</comment>
<protein>
    <recommendedName>
        <fullName evidence="1">AP180 N-terminal homology (ANTH) domain-containing protein</fullName>
    </recommendedName>
</protein>
<proteinExistence type="predicted"/>
<feature type="domain" description="AP180 N-terminal homology (ANTH)" evidence="1">
    <location>
        <begin position="18"/>
        <end position="68"/>
    </location>
</feature>
<dbReference type="InterPro" id="IPR014712">
    <property type="entry name" value="ANTH_dom_sf"/>
</dbReference>
<dbReference type="OrthoDB" id="1743465at2759"/>
<dbReference type="Proteomes" id="UP000604825">
    <property type="component" value="Unassembled WGS sequence"/>
</dbReference>
<dbReference type="InterPro" id="IPR011417">
    <property type="entry name" value="ANTH_dom"/>
</dbReference>
<dbReference type="SUPFAM" id="SSF89009">
    <property type="entry name" value="GAT-like domain"/>
    <property type="match status" value="1"/>
</dbReference>
<keyword evidence="3" id="KW-1185">Reference proteome</keyword>